<name>A0A0L0STX1_ALLM3</name>
<gene>
    <name evidence="2" type="ORF">AMAG_19226</name>
</gene>
<reference evidence="3" key="2">
    <citation type="submission" date="2009-11" db="EMBL/GenBank/DDBJ databases">
        <title>The Genome Sequence of Allomyces macrogynus strain ATCC 38327.</title>
        <authorList>
            <consortium name="The Broad Institute Genome Sequencing Platform"/>
            <person name="Russ C."/>
            <person name="Cuomo C."/>
            <person name="Shea T."/>
            <person name="Young S.K."/>
            <person name="Zeng Q."/>
            <person name="Koehrsen M."/>
            <person name="Haas B."/>
            <person name="Borodovsky M."/>
            <person name="Guigo R."/>
            <person name="Alvarado L."/>
            <person name="Berlin A."/>
            <person name="Borenstein D."/>
            <person name="Chen Z."/>
            <person name="Engels R."/>
            <person name="Freedman E."/>
            <person name="Gellesch M."/>
            <person name="Goldberg J."/>
            <person name="Griggs A."/>
            <person name="Gujja S."/>
            <person name="Heiman D."/>
            <person name="Hepburn T."/>
            <person name="Howarth C."/>
            <person name="Jen D."/>
            <person name="Larson L."/>
            <person name="Lewis B."/>
            <person name="Mehta T."/>
            <person name="Park D."/>
            <person name="Pearson M."/>
            <person name="Roberts A."/>
            <person name="Saif S."/>
            <person name="Shenoy N."/>
            <person name="Sisk P."/>
            <person name="Stolte C."/>
            <person name="Sykes S."/>
            <person name="Walk T."/>
            <person name="White J."/>
            <person name="Yandava C."/>
            <person name="Burger G."/>
            <person name="Gray M.W."/>
            <person name="Holland P.W.H."/>
            <person name="King N."/>
            <person name="Lang F.B.F."/>
            <person name="Roger A.J."/>
            <person name="Ruiz-Trillo I."/>
            <person name="Lander E."/>
            <person name="Nusbaum C."/>
        </authorList>
    </citation>
    <scope>NUCLEOTIDE SEQUENCE [LARGE SCALE GENOMIC DNA]</scope>
    <source>
        <strain evidence="3">ATCC 38327</strain>
    </source>
</reference>
<sequence length="82" mass="9209">MWVCIFCADVTAPDPLNQFRKVHFLATECGTVVMTVCGVFKIRKVFKALYPRVPERLPLALAAVTIAIFIVSVSDYIYGIDR</sequence>
<dbReference type="VEuPathDB" id="FungiDB:AMAG_19226"/>
<evidence type="ECO:0000256" key="1">
    <source>
        <dbReference type="SAM" id="Phobius"/>
    </source>
</evidence>
<reference evidence="2 3" key="1">
    <citation type="submission" date="2009-11" db="EMBL/GenBank/DDBJ databases">
        <title>Annotation of Allomyces macrogynus ATCC 38327.</title>
        <authorList>
            <consortium name="The Broad Institute Genome Sequencing Platform"/>
            <person name="Russ C."/>
            <person name="Cuomo C."/>
            <person name="Burger G."/>
            <person name="Gray M.W."/>
            <person name="Holland P.W.H."/>
            <person name="King N."/>
            <person name="Lang F.B.F."/>
            <person name="Roger A.J."/>
            <person name="Ruiz-Trillo I."/>
            <person name="Young S.K."/>
            <person name="Zeng Q."/>
            <person name="Gargeya S."/>
            <person name="Fitzgerald M."/>
            <person name="Haas B."/>
            <person name="Abouelleil A."/>
            <person name="Alvarado L."/>
            <person name="Arachchi H.M."/>
            <person name="Berlin A."/>
            <person name="Chapman S.B."/>
            <person name="Gearin G."/>
            <person name="Goldberg J."/>
            <person name="Griggs A."/>
            <person name="Gujja S."/>
            <person name="Hansen M."/>
            <person name="Heiman D."/>
            <person name="Howarth C."/>
            <person name="Larimer J."/>
            <person name="Lui A."/>
            <person name="MacDonald P.J.P."/>
            <person name="McCowen C."/>
            <person name="Montmayeur A."/>
            <person name="Murphy C."/>
            <person name="Neiman D."/>
            <person name="Pearson M."/>
            <person name="Priest M."/>
            <person name="Roberts A."/>
            <person name="Saif S."/>
            <person name="Shea T."/>
            <person name="Sisk P."/>
            <person name="Stolte C."/>
            <person name="Sykes S."/>
            <person name="Wortman J."/>
            <person name="Nusbaum C."/>
            <person name="Birren B."/>
        </authorList>
    </citation>
    <scope>NUCLEOTIDE SEQUENCE [LARGE SCALE GENOMIC DNA]</scope>
    <source>
        <strain evidence="2 3">ATCC 38327</strain>
    </source>
</reference>
<dbReference type="EMBL" id="GG745348">
    <property type="protein sequence ID" value="KNE65855.1"/>
    <property type="molecule type" value="Genomic_DNA"/>
</dbReference>
<dbReference type="Proteomes" id="UP000054350">
    <property type="component" value="Unassembled WGS sequence"/>
</dbReference>
<protein>
    <submittedName>
        <fullName evidence="2">Uncharacterized protein</fullName>
    </submittedName>
</protein>
<proteinExistence type="predicted"/>
<feature type="transmembrane region" description="Helical" evidence="1">
    <location>
        <begin position="59"/>
        <end position="78"/>
    </location>
</feature>
<evidence type="ECO:0000313" key="2">
    <source>
        <dbReference type="EMBL" id="KNE65855.1"/>
    </source>
</evidence>
<keyword evidence="3" id="KW-1185">Reference proteome</keyword>
<organism evidence="2 3">
    <name type="scientific">Allomyces macrogynus (strain ATCC 38327)</name>
    <name type="common">Allomyces javanicus var. macrogynus</name>
    <dbReference type="NCBI Taxonomy" id="578462"/>
    <lineage>
        <taxon>Eukaryota</taxon>
        <taxon>Fungi</taxon>
        <taxon>Fungi incertae sedis</taxon>
        <taxon>Blastocladiomycota</taxon>
        <taxon>Blastocladiomycetes</taxon>
        <taxon>Blastocladiales</taxon>
        <taxon>Blastocladiaceae</taxon>
        <taxon>Allomyces</taxon>
    </lineage>
</organism>
<evidence type="ECO:0000313" key="3">
    <source>
        <dbReference type="Proteomes" id="UP000054350"/>
    </source>
</evidence>
<keyword evidence="1" id="KW-0812">Transmembrane</keyword>
<dbReference type="AlphaFoldDB" id="A0A0L0STX1"/>
<keyword evidence="1" id="KW-0472">Membrane</keyword>
<keyword evidence="1" id="KW-1133">Transmembrane helix</keyword>
<accession>A0A0L0STX1</accession>